<feature type="region of interest" description="Disordered" evidence="1">
    <location>
        <begin position="97"/>
        <end position="160"/>
    </location>
</feature>
<proteinExistence type="predicted"/>
<name>A0A401YJG0_9ACTN</name>
<feature type="compositionally biased region" description="Low complexity" evidence="1">
    <location>
        <begin position="117"/>
        <end position="130"/>
    </location>
</feature>
<keyword evidence="4" id="KW-1185">Reference proteome</keyword>
<evidence type="ECO:0000313" key="4">
    <source>
        <dbReference type="Proteomes" id="UP000286931"/>
    </source>
</evidence>
<organism evidence="3 4">
    <name type="scientific">Embleya hyalina</name>
    <dbReference type="NCBI Taxonomy" id="516124"/>
    <lineage>
        <taxon>Bacteria</taxon>
        <taxon>Bacillati</taxon>
        <taxon>Actinomycetota</taxon>
        <taxon>Actinomycetes</taxon>
        <taxon>Kitasatosporales</taxon>
        <taxon>Streptomycetaceae</taxon>
        <taxon>Embleya</taxon>
    </lineage>
</organism>
<evidence type="ECO:0000256" key="2">
    <source>
        <dbReference type="SAM" id="SignalP"/>
    </source>
</evidence>
<dbReference type="Proteomes" id="UP000286931">
    <property type="component" value="Unassembled WGS sequence"/>
</dbReference>
<evidence type="ECO:0008006" key="5">
    <source>
        <dbReference type="Google" id="ProtNLM"/>
    </source>
</evidence>
<evidence type="ECO:0000256" key="1">
    <source>
        <dbReference type="SAM" id="MobiDB-lite"/>
    </source>
</evidence>
<reference evidence="3 4" key="1">
    <citation type="submission" date="2018-12" db="EMBL/GenBank/DDBJ databases">
        <title>Draft genome sequence of Embleya hyalina NBRC 13850T.</title>
        <authorList>
            <person name="Komaki H."/>
            <person name="Hosoyama A."/>
            <person name="Kimura A."/>
            <person name="Ichikawa N."/>
            <person name="Tamura T."/>
        </authorList>
    </citation>
    <scope>NUCLEOTIDE SEQUENCE [LARGE SCALE GENOMIC DNA]</scope>
    <source>
        <strain evidence="3 4">NBRC 13850</strain>
    </source>
</reference>
<feature type="signal peptide" evidence="2">
    <location>
        <begin position="1"/>
        <end position="24"/>
    </location>
</feature>
<accession>A0A401YJG0</accession>
<dbReference type="AlphaFoldDB" id="A0A401YJG0"/>
<comment type="caution">
    <text evidence="3">The sequence shown here is derived from an EMBL/GenBank/DDBJ whole genome shotgun (WGS) entry which is preliminary data.</text>
</comment>
<dbReference type="OrthoDB" id="9973069at2"/>
<dbReference type="EMBL" id="BIFH01000016">
    <property type="protein sequence ID" value="GCD94762.1"/>
    <property type="molecule type" value="Genomic_DNA"/>
</dbReference>
<keyword evidence="2" id="KW-0732">Signal</keyword>
<feature type="chain" id="PRO_5039385852" description="SH3b domain-containing protein" evidence="2">
    <location>
        <begin position="25"/>
        <end position="160"/>
    </location>
</feature>
<dbReference type="RefSeq" id="WP_126636911.1">
    <property type="nucleotide sequence ID" value="NZ_BIFH01000016.1"/>
</dbReference>
<sequence>MNTSSRALAAGLVAAAALTGSAAAAPAPDAGTTVVVTGDDRQVAADDVAVRHDPSEHSAAVEIVHRGDVLTVRHTSTTDPATTDDASHAWLAVGDRRTGAHGLVRPTDLPPTPPRPAHAAPGPTAAAAEPSGPRVEHGPEVAPVDPGTPRAEGTPMLTTP</sequence>
<gene>
    <name evidence="3" type="ORF">EHYA_02431</name>
</gene>
<evidence type="ECO:0000313" key="3">
    <source>
        <dbReference type="EMBL" id="GCD94762.1"/>
    </source>
</evidence>
<protein>
    <recommendedName>
        <fullName evidence="5">SH3b domain-containing protein</fullName>
    </recommendedName>
</protein>